<reference evidence="2" key="2">
    <citation type="submission" date="2020-09" db="EMBL/GenBank/DDBJ databases">
        <title>Reference genome assembly for Australian Ascochyta lentis isolate Al4.</title>
        <authorList>
            <person name="Lee R.C."/>
            <person name="Farfan-Caceres L.M."/>
            <person name="Debler J.W."/>
            <person name="Williams A.H."/>
            <person name="Henares B.M."/>
        </authorList>
    </citation>
    <scope>NUCLEOTIDE SEQUENCE</scope>
    <source>
        <strain evidence="2">Al4</strain>
    </source>
</reference>
<feature type="compositionally biased region" description="Basic and acidic residues" evidence="1">
    <location>
        <begin position="212"/>
        <end position="228"/>
    </location>
</feature>
<evidence type="ECO:0000313" key="2">
    <source>
        <dbReference type="EMBL" id="KAF9692979.1"/>
    </source>
</evidence>
<protein>
    <submittedName>
        <fullName evidence="2">Uncharacterized protein</fullName>
    </submittedName>
</protein>
<dbReference type="EMBL" id="RZGK01000017">
    <property type="protein sequence ID" value="KAF9692979.1"/>
    <property type="molecule type" value="Genomic_DNA"/>
</dbReference>
<evidence type="ECO:0000313" key="3">
    <source>
        <dbReference type="Proteomes" id="UP000651452"/>
    </source>
</evidence>
<accession>A0A8H7ME80</accession>
<reference evidence="2" key="1">
    <citation type="submission" date="2018-12" db="EMBL/GenBank/DDBJ databases">
        <authorList>
            <person name="Syme R.A."/>
            <person name="Farfan-Caceres L."/>
            <person name="Lichtenzveig J."/>
        </authorList>
    </citation>
    <scope>NUCLEOTIDE SEQUENCE</scope>
    <source>
        <strain evidence="2">Al4</strain>
    </source>
</reference>
<comment type="caution">
    <text evidence="2">The sequence shown here is derived from an EMBL/GenBank/DDBJ whole genome shotgun (WGS) entry which is preliminary data.</text>
</comment>
<sequence length="234" mass="26128">MFYKSTFKLVEMFCYRNDDIAPSISILVTEIKTKNLYHEKTASALSTLATSSFTSTLTATLATNLSGSITRTRTTNYTANLSRHITRALANSLATTFTSTLASGFTSTLASTLANTLANTRFANFVHPDDDIGWNRIHSIHSTQSGANTAAENLTKKYLREEPGSNVEEERTDEDGNYYGYVKLYEDSFLFHKEAHVIVTVSKWFVDEVEETKNKPAEKAGTKHVKDGSKKRKR</sequence>
<name>A0A8H7ME80_9PLEO</name>
<gene>
    <name evidence="2" type="ORF">EKO04_009099</name>
</gene>
<feature type="region of interest" description="Disordered" evidence="1">
    <location>
        <begin position="212"/>
        <end position="234"/>
    </location>
</feature>
<proteinExistence type="predicted"/>
<keyword evidence="3" id="KW-1185">Reference proteome</keyword>
<dbReference type="Proteomes" id="UP000651452">
    <property type="component" value="Unassembled WGS sequence"/>
</dbReference>
<evidence type="ECO:0000256" key="1">
    <source>
        <dbReference type="SAM" id="MobiDB-lite"/>
    </source>
</evidence>
<organism evidence="2 3">
    <name type="scientific">Ascochyta lentis</name>
    <dbReference type="NCBI Taxonomy" id="205686"/>
    <lineage>
        <taxon>Eukaryota</taxon>
        <taxon>Fungi</taxon>
        <taxon>Dikarya</taxon>
        <taxon>Ascomycota</taxon>
        <taxon>Pezizomycotina</taxon>
        <taxon>Dothideomycetes</taxon>
        <taxon>Pleosporomycetidae</taxon>
        <taxon>Pleosporales</taxon>
        <taxon>Pleosporineae</taxon>
        <taxon>Didymellaceae</taxon>
        <taxon>Ascochyta</taxon>
    </lineage>
</organism>
<dbReference type="AlphaFoldDB" id="A0A8H7ME80"/>